<dbReference type="EMBL" id="LRVM01000004">
    <property type="protein sequence ID" value="KXL53113.1"/>
    <property type="molecule type" value="Genomic_DNA"/>
</dbReference>
<protein>
    <submittedName>
        <fullName evidence="2">Uncharacterized protein</fullName>
    </submittedName>
</protein>
<reference evidence="2 3" key="1">
    <citation type="submission" date="2016-01" db="EMBL/GenBank/DDBJ databases">
        <title>Genome sequence of Clostridium neopropionicum X4, DSM-3847.</title>
        <authorList>
            <person name="Poehlein A."/>
            <person name="Beck M.H."/>
            <person name="Bengelsdorf F.R."/>
            <person name="Daniel R."/>
            <person name="Duerre P."/>
        </authorList>
    </citation>
    <scope>NUCLEOTIDE SEQUENCE [LARGE SCALE GENOMIC DNA]</scope>
    <source>
        <strain evidence="2 3">DSM-3847</strain>
    </source>
</reference>
<feature type="transmembrane region" description="Helical" evidence="1">
    <location>
        <begin position="136"/>
        <end position="158"/>
    </location>
</feature>
<keyword evidence="1" id="KW-1133">Transmembrane helix</keyword>
<keyword evidence="1" id="KW-0472">Membrane</keyword>
<proteinExistence type="predicted"/>
<keyword evidence="1" id="KW-0812">Transmembrane</keyword>
<dbReference type="Proteomes" id="UP000070539">
    <property type="component" value="Unassembled WGS sequence"/>
</dbReference>
<comment type="caution">
    <text evidence="2">The sequence shown here is derived from an EMBL/GenBank/DDBJ whole genome shotgun (WGS) entry which is preliminary data.</text>
</comment>
<name>A0A136WFA1_9FIRM</name>
<evidence type="ECO:0000256" key="1">
    <source>
        <dbReference type="SAM" id="Phobius"/>
    </source>
</evidence>
<organism evidence="2 3">
    <name type="scientific">Anaerotignum neopropionicum</name>
    <dbReference type="NCBI Taxonomy" id="36847"/>
    <lineage>
        <taxon>Bacteria</taxon>
        <taxon>Bacillati</taxon>
        <taxon>Bacillota</taxon>
        <taxon>Clostridia</taxon>
        <taxon>Lachnospirales</taxon>
        <taxon>Anaerotignaceae</taxon>
        <taxon>Anaerotignum</taxon>
    </lineage>
</organism>
<evidence type="ECO:0000313" key="3">
    <source>
        <dbReference type="Proteomes" id="UP000070539"/>
    </source>
</evidence>
<dbReference type="AlphaFoldDB" id="A0A136WFA1"/>
<dbReference type="STRING" id="36847.CLNEO_16560"/>
<accession>A0A136WFA1</accession>
<evidence type="ECO:0000313" key="2">
    <source>
        <dbReference type="EMBL" id="KXL53113.1"/>
    </source>
</evidence>
<dbReference type="RefSeq" id="WP_162266466.1">
    <property type="nucleotide sequence ID" value="NZ_LRVM01000004.1"/>
</dbReference>
<sequence>MTLFIQKKLVVKTPDCKEFPLEYGFRIKRKVCFKNCTPSKLWEVDPYLLCGLECRVIDITIKDIVTLHPSSADAPVASFDDLLMVGLHLKLVQQRQLTVPIRQTQEYSPGNAFGFKPFLLPLAVLFATMSKKKQDLFAAILFNVASCPIHTLLSFTIYKRMHKI</sequence>
<gene>
    <name evidence="2" type="ORF">CLNEO_16560</name>
</gene>
<keyword evidence="3" id="KW-1185">Reference proteome</keyword>